<organism evidence="1 2">
    <name type="scientific">[Ruminococcus] torques ATCC 27756</name>
    <dbReference type="NCBI Taxonomy" id="411460"/>
    <lineage>
        <taxon>Bacteria</taxon>
        <taxon>Bacillati</taxon>
        <taxon>Bacillota</taxon>
        <taxon>Clostridia</taxon>
        <taxon>Lachnospirales</taxon>
        <taxon>Lachnospiraceae</taxon>
        <taxon>Mediterraneibacter</taxon>
    </lineage>
</organism>
<evidence type="ECO:0000313" key="2">
    <source>
        <dbReference type="Proteomes" id="UP000003577"/>
    </source>
</evidence>
<gene>
    <name evidence="1" type="ORF">RUMTOR_00983</name>
</gene>
<proteinExistence type="predicted"/>
<comment type="caution">
    <text evidence="1">The sequence shown here is derived from an EMBL/GenBank/DDBJ whole genome shotgun (WGS) entry which is preliminary data.</text>
</comment>
<dbReference type="AlphaFoldDB" id="A5KL79"/>
<sequence>MSDYTITISGAFLFFIINVKSSKGVVTKKVTKSLM</sequence>
<accession>A5KL79</accession>
<dbReference type="EMBL" id="AAVP02000003">
    <property type="protein sequence ID" value="EDK24717.1"/>
    <property type="molecule type" value="Genomic_DNA"/>
</dbReference>
<evidence type="ECO:0000313" key="1">
    <source>
        <dbReference type="EMBL" id="EDK24717.1"/>
    </source>
</evidence>
<dbReference type="HOGENOM" id="CLU_3363607_0_0_9"/>
<name>A5KL79_9FIRM</name>
<dbReference type="PaxDb" id="411460-RUMTOR_00983"/>
<reference evidence="1 2" key="1">
    <citation type="submission" date="2007-03" db="EMBL/GenBank/DDBJ databases">
        <authorList>
            <person name="Fulton L."/>
            <person name="Clifton S."/>
            <person name="Fulton B."/>
            <person name="Xu J."/>
            <person name="Minx P."/>
            <person name="Pepin K.H."/>
            <person name="Johnson M."/>
            <person name="Thiruvilangam P."/>
            <person name="Bhonagiri V."/>
            <person name="Nash W.E."/>
            <person name="Mardis E.R."/>
            <person name="Wilson R.K."/>
        </authorList>
    </citation>
    <scope>NUCLEOTIDE SEQUENCE [LARGE SCALE GENOMIC DNA]</scope>
    <source>
        <strain evidence="1 2">ATCC 27756</strain>
    </source>
</reference>
<dbReference type="Proteomes" id="UP000003577">
    <property type="component" value="Unassembled WGS sequence"/>
</dbReference>
<protein>
    <submittedName>
        <fullName evidence="1">Uncharacterized protein</fullName>
    </submittedName>
</protein>
<reference evidence="1 2" key="2">
    <citation type="submission" date="2007-04" db="EMBL/GenBank/DDBJ databases">
        <title>Draft genome sequence of Ruminococcus torques (ATCC 27756).</title>
        <authorList>
            <person name="Sudarsanam P."/>
            <person name="Ley R."/>
            <person name="Guruge J."/>
            <person name="Turnbaugh P.J."/>
            <person name="Mahowald M."/>
            <person name="Liep D."/>
            <person name="Gordon J."/>
        </authorList>
    </citation>
    <scope>NUCLEOTIDE SEQUENCE [LARGE SCALE GENOMIC DNA]</scope>
    <source>
        <strain evidence="1 2">ATCC 27756</strain>
    </source>
</reference>